<evidence type="ECO:0000313" key="2">
    <source>
        <dbReference type="Proteomes" id="UP001329915"/>
    </source>
</evidence>
<sequence>MAKDVMGELENLRCQCGKIVCQLKEQVVVIKCRHCKRFIIINTKGFETTGGGERKVEYK</sequence>
<dbReference type="KEGG" id="dbc:MFMK1_002266"/>
<dbReference type="EMBL" id="CP121694">
    <property type="protein sequence ID" value="WRO22437.1"/>
    <property type="molecule type" value="Genomic_DNA"/>
</dbReference>
<accession>A0AAU0UPH4</accession>
<dbReference type="Proteomes" id="UP001329915">
    <property type="component" value="Chromosome"/>
</dbReference>
<dbReference type="AlphaFoldDB" id="A0AAU0UPH4"/>
<protein>
    <submittedName>
        <fullName evidence="1">Uncharacterized protein</fullName>
    </submittedName>
</protein>
<reference evidence="1 2" key="1">
    <citation type="submission" date="2023-04" db="EMBL/GenBank/DDBJ databases">
        <authorList>
            <person name="Hsu D."/>
        </authorList>
    </citation>
    <scope>NUCLEOTIDE SEQUENCE [LARGE SCALE GENOMIC DNA]</scope>
    <source>
        <strain evidence="1 2">MK1</strain>
    </source>
</reference>
<proteinExistence type="predicted"/>
<gene>
    <name evidence="1" type="ORF">MFMK1_002266</name>
</gene>
<dbReference type="RefSeq" id="WP_366921849.1">
    <property type="nucleotide sequence ID" value="NZ_CP121694.1"/>
</dbReference>
<keyword evidence="2" id="KW-1185">Reference proteome</keyword>
<name>A0AAU0UPH4_9FIRM</name>
<evidence type="ECO:0000313" key="1">
    <source>
        <dbReference type="EMBL" id="WRO22437.1"/>
    </source>
</evidence>
<organism evidence="1 2">
    <name type="scientific">Metallumcola ferriviriculae</name>
    <dbReference type="NCBI Taxonomy" id="3039180"/>
    <lineage>
        <taxon>Bacteria</taxon>
        <taxon>Bacillati</taxon>
        <taxon>Bacillota</taxon>
        <taxon>Clostridia</taxon>
        <taxon>Neomoorellales</taxon>
        <taxon>Desulfitibacteraceae</taxon>
        <taxon>Metallumcola</taxon>
    </lineage>
</organism>